<dbReference type="RefSeq" id="WP_161052585.1">
    <property type="nucleotide sequence ID" value="NZ_WWCR01000065.1"/>
</dbReference>
<proteinExistence type="predicted"/>
<organism evidence="1 2">
    <name type="scientific">Duganella margarita</name>
    <dbReference type="NCBI Taxonomy" id="2692170"/>
    <lineage>
        <taxon>Bacteria</taxon>
        <taxon>Pseudomonadati</taxon>
        <taxon>Pseudomonadota</taxon>
        <taxon>Betaproteobacteria</taxon>
        <taxon>Burkholderiales</taxon>
        <taxon>Oxalobacteraceae</taxon>
        <taxon>Telluria group</taxon>
        <taxon>Duganella</taxon>
    </lineage>
</organism>
<protein>
    <submittedName>
        <fullName evidence="1">Uncharacterized protein</fullName>
    </submittedName>
</protein>
<gene>
    <name evidence="1" type="ORF">GTP56_28435</name>
</gene>
<name>A0A7X4H654_9BURK</name>
<dbReference type="EMBL" id="WWCR01000065">
    <property type="protein sequence ID" value="MYM76095.1"/>
    <property type="molecule type" value="Genomic_DNA"/>
</dbReference>
<evidence type="ECO:0000313" key="1">
    <source>
        <dbReference type="EMBL" id="MYM76095.1"/>
    </source>
</evidence>
<dbReference type="Proteomes" id="UP000469734">
    <property type="component" value="Unassembled WGS sequence"/>
</dbReference>
<evidence type="ECO:0000313" key="2">
    <source>
        <dbReference type="Proteomes" id="UP000469734"/>
    </source>
</evidence>
<reference evidence="1 2" key="1">
    <citation type="submission" date="2019-12" db="EMBL/GenBank/DDBJ databases">
        <title>Novel species isolated from a subtropical stream in China.</title>
        <authorList>
            <person name="Lu H."/>
        </authorList>
    </citation>
    <scope>NUCLEOTIDE SEQUENCE [LARGE SCALE GENOMIC DNA]</scope>
    <source>
        <strain evidence="1 2">FT134W</strain>
    </source>
</reference>
<accession>A0A7X4H654</accession>
<sequence length="303" mass="33440">MDHDDIDTSHPWLVIPYFNGDEGRSSQRPLSKITPPVTSWLCPFIHVQGVNYSTPPGTYLPDEPLEITIQVDNRGVPNALVKLQVYWADPATGFVNPQLIFATTWPVAGRDVTGPTLFPKMIWTPQQASIPPHFCLLARVSCTPPELDPGPLAPSPMTDRHWAQYNLQSAMLSTAGNHSFVFWAGNPALEAGAYAVNARPLAEDALRQLARVMRAEPVPARPQQLALQRATEEGSRQAASLVLELERGERKALVLSAQELKLAPHQFTAVEVVQTRVGHEREDEATGSLGVVLFGYSDKRRCR</sequence>
<comment type="caution">
    <text evidence="1">The sequence shown here is derived from an EMBL/GenBank/DDBJ whole genome shotgun (WGS) entry which is preliminary data.</text>
</comment>
<dbReference type="AlphaFoldDB" id="A0A7X4H654"/>